<dbReference type="Proteomes" id="UP000604083">
    <property type="component" value="Unassembled WGS sequence"/>
</dbReference>
<organism evidence="1 2">
    <name type="scientific">Roseibacillus ishigakijimensis</name>
    <dbReference type="NCBI Taxonomy" id="454146"/>
    <lineage>
        <taxon>Bacteria</taxon>
        <taxon>Pseudomonadati</taxon>
        <taxon>Verrucomicrobiota</taxon>
        <taxon>Verrucomicrobiia</taxon>
        <taxon>Verrucomicrobiales</taxon>
        <taxon>Verrucomicrobiaceae</taxon>
        <taxon>Roseibacillus</taxon>
    </lineage>
</organism>
<keyword evidence="2" id="KW-1185">Reference proteome</keyword>
<dbReference type="EMBL" id="JAENIO010000004">
    <property type="protein sequence ID" value="MBK1832953.1"/>
    <property type="molecule type" value="Genomic_DNA"/>
</dbReference>
<comment type="caution">
    <text evidence="1">The sequence shown here is derived from an EMBL/GenBank/DDBJ whole genome shotgun (WGS) entry which is preliminary data.</text>
</comment>
<name>A0A934VGK1_9BACT</name>
<dbReference type="RefSeq" id="WP_200390387.1">
    <property type="nucleotide sequence ID" value="NZ_JAENIO010000004.1"/>
</dbReference>
<evidence type="ECO:0000313" key="1">
    <source>
        <dbReference type="EMBL" id="MBK1832953.1"/>
    </source>
</evidence>
<gene>
    <name evidence="1" type="ORF">JIN78_02665</name>
</gene>
<dbReference type="AlphaFoldDB" id="A0A934VGK1"/>
<protein>
    <submittedName>
        <fullName evidence="1">Uncharacterized protein</fullName>
    </submittedName>
</protein>
<reference evidence="1" key="1">
    <citation type="submission" date="2021-01" db="EMBL/GenBank/DDBJ databases">
        <title>Modified the classification status of verrucomicrobia.</title>
        <authorList>
            <person name="Feng X."/>
        </authorList>
    </citation>
    <scope>NUCLEOTIDE SEQUENCE</scope>
    <source>
        <strain evidence="1">KCTC 12986</strain>
    </source>
</reference>
<sequence>MMRLFLSTLFLLGVGPLWSQGLQVRFLAQTLPKNLPEVVGVAAEEASEPFSVPKNNLSPRQQMPAREFVLQTVGENGKPLSKIKLPESGSDFIVLLTPGKDTVFEPVIVNSDDTSFRPGHFYFLNRSKETVVGKVGDTQAMLKPGEGKVVVPTNPQQERYYNVLLGVREGNSARPLSSARWPMSKVNRTYVFFFDDPSGKSVDFRAVDEFVPPDEE</sequence>
<proteinExistence type="predicted"/>
<accession>A0A934VGK1</accession>
<evidence type="ECO:0000313" key="2">
    <source>
        <dbReference type="Proteomes" id="UP000604083"/>
    </source>
</evidence>